<protein>
    <submittedName>
        <fullName evidence="8">ComEC/Rec2 family competence protein</fullName>
    </submittedName>
</protein>
<dbReference type="InterPro" id="IPR036866">
    <property type="entry name" value="RibonucZ/Hydroxyglut_hydro"/>
</dbReference>
<feature type="transmembrane region" description="Helical" evidence="6">
    <location>
        <begin position="253"/>
        <end position="275"/>
    </location>
</feature>
<dbReference type="InterPro" id="IPR035681">
    <property type="entry name" value="ComA-like_MBL"/>
</dbReference>
<feature type="domain" description="Metallo-beta-lactamase" evidence="7">
    <location>
        <begin position="539"/>
        <end position="733"/>
    </location>
</feature>
<dbReference type="PANTHER" id="PTHR30619">
    <property type="entry name" value="DNA INTERNALIZATION/COMPETENCE PROTEIN COMEC/REC2"/>
    <property type="match status" value="1"/>
</dbReference>
<feature type="transmembrane region" description="Helical" evidence="6">
    <location>
        <begin position="12"/>
        <end position="30"/>
    </location>
</feature>
<name>A0ABP5K1Y5_9ACTN</name>
<evidence type="ECO:0000256" key="2">
    <source>
        <dbReference type="ARBA" id="ARBA00022475"/>
    </source>
</evidence>
<dbReference type="Pfam" id="PF00753">
    <property type="entry name" value="Lactamase_B"/>
    <property type="match status" value="1"/>
</dbReference>
<comment type="subcellular location">
    <subcellularLocation>
        <location evidence="1">Cell membrane</location>
        <topology evidence="1">Multi-pass membrane protein</topology>
    </subcellularLocation>
</comment>
<accession>A0ABP5K1Y5</accession>
<evidence type="ECO:0000256" key="6">
    <source>
        <dbReference type="SAM" id="Phobius"/>
    </source>
</evidence>
<dbReference type="PANTHER" id="PTHR30619:SF1">
    <property type="entry name" value="RECOMBINATION PROTEIN 2"/>
    <property type="match status" value="1"/>
</dbReference>
<keyword evidence="9" id="KW-1185">Reference proteome</keyword>
<gene>
    <name evidence="8" type="ORF">GCM10009843_19230</name>
</gene>
<evidence type="ECO:0000313" key="8">
    <source>
        <dbReference type="EMBL" id="GAA2123443.1"/>
    </source>
</evidence>
<keyword evidence="3 6" id="KW-0812">Transmembrane</keyword>
<evidence type="ECO:0000256" key="1">
    <source>
        <dbReference type="ARBA" id="ARBA00004651"/>
    </source>
</evidence>
<evidence type="ECO:0000256" key="5">
    <source>
        <dbReference type="ARBA" id="ARBA00023136"/>
    </source>
</evidence>
<keyword evidence="5 6" id="KW-0472">Membrane</keyword>
<evidence type="ECO:0000313" key="9">
    <source>
        <dbReference type="Proteomes" id="UP001500575"/>
    </source>
</evidence>
<comment type="caution">
    <text evidence="8">The sequence shown here is derived from an EMBL/GenBank/DDBJ whole genome shotgun (WGS) entry which is preliminary data.</text>
</comment>
<dbReference type="SMART" id="SM00849">
    <property type="entry name" value="Lactamase_B"/>
    <property type="match status" value="1"/>
</dbReference>
<keyword evidence="2" id="KW-1003">Cell membrane</keyword>
<evidence type="ECO:0000259" key="7">
    <source>
        <dbReference type="SMART" id="SM00849"/>
    </source>
</evidence>
<dbReference type="Proteomes" id="UP001500575">
    <property type="component" value="Unassembled WGS sequence"/>
</dbReference>
<feature type="transmembrane region" description="Helical" evidence="6">
    <location>
        <begin position="409"/>
        <end position="431"/>
    </location>
</feature>
<dbReference type="EMBL" id="BAAAQQ010000011">
    <property type="protein sequence ID" value="GAA2123443.1"/>
    <property type="molecule type" value="Genomic_DNA"/>
</dbReference>
<evidence type="ECO:0000256" key="4">
    <source>
        <dbReference type="ARBA" id="ARBA00022989"/>
    </source>
</evidence>
<feature type="transmembrane region" description="Helical" evidence="6">
    <location>
        <begin position="304"/>
        <end position="322"/>
    </location>
</feature>
<dbReference type="RefSeq" id="WP_344303484.1">
    <property type="nucleotide sequence ID" value="NZ_BAAAQQ010000011.1"/>
</dbReference>
<feature type="transmembrane region" description="Helical" evidence="6">
    <location>
        <begin position="474"/>
        <end position="494"/>
    </location>
</feature>
<dbReference type="InterPro" id="IPR052159">
    <property type="entry name" value="Competence_DNA_uptake"/>
</dbReference>
<feature type="transmembrane region" description="Helical" evidence="6">
    <location>
        <begin position="281"/>
        <end position="297"/>
    </location>
</feature>
<feature type="transmembrane region" description="Helical" evidence="6">
    <location>
        <begin position="36"/>
        <end position="54"/>
    </location>
</feature>
<dbReference type="Gene3D" id="3.60.15.10">
    <property type="entry name" value="Ribonuclease Z/Hydroxyacylglutathione hydrolase-like"/>
    <property type="match status" value="1"/>
</dbReference>
<evidence type="ECO:0000256" key="3">
    <source>
        <dbReference type="ARBA" id="ARBA00022692"/>
    </source>
</evidence>
<sequence length="781" mass="79322">MADDRPTGADLRMFVVAAAAWAGGLLGLDLPGLRGPLGVLGGSGLILATAAWAGRARAGRRASQAPAALALVTILVAVAVSAAVRAAVVAHDPVATLAAGGAAVTVQLVVTSDPRVREGRFEDYVVFRGRVEWATGRGRVVDVRAPVLVTAGLDWREVRLGSGLSVAGRLAPSPDPAVTGLLAVRGPPPAPSAQVPPDLWWRAAERVRASLRQAVAHRPADQRALVPALVVGDDHGMDPGLVADVQTTGLTHLTAVSGTNLTLLVGFLLLLSRWVGVRGRGRPLVALVGIAGFLVLARAEPSVVRAAAMGVVALVGLGSGGARRGARALAVAVTGLLVLDPWLATSVGFALSALATAGILLLAPPWRDAIAGWLPKRVPTWVAEAVAVPLAAQLACTPLVAAISGQVSLVAVAANLLVAPVVGPATVLGLAAGVTGLVWAPAGAVLGTLASWCVGWIVVVATVGARLPGAAVDWATSVWSLALLSTGCVLLALVMPRLLGRPTGALLLSAVLVVSVLVGPVRPGWPPPGWIVAACDVGQGDALVVNTGAGEAVVVDAGPDPAAVTTCLHRLEVDRVPVLVLTHFHADHVDGLAGVLEGREVGTALVSPLAEPPSGTAEAVEALTAAQVPVRVPAYAETFDVGAARFQVVWPPDRAPPSGEGSPANNASLVLLVRVGGLALLLTGDVEPAAQRGLARVLAGLQVDVLKLPHHGSAAQEMGFLTGLRPSVVLVSVGADNDYGHPAPEALMPFERIRTPVLRTDQDGDLAVVLDHGRLATLTSR</sequence>
<dbReference type="InterPro" id="IPR004477">
    <property type="entry name" value="ComEC_N"/>
</dbReference>
<feature type="transmembrane region" description="Helical" evidence="6">
    <location>
        <begin position="382"/>
        <end position="403"/>
    </location>
</feature>
<feature type="transmembrane region" description="Helical" evidence="6">
    <location>
        <begin position="438"/>
        <end position="462"/>
    </location>
</feature>
<dbReference type="CDD" id="cd07731">
    <property type="entry name" value="ComA-like_MBL-fold"/>
    <property type="match status" value="1"/>
</dbReference>
<dbReference type="Pfam" id="PF03772">
    <property type="entry name" value="Competence"/>
    <property type="match status" value="1"/>
</dbReference>
<reference evidence="9" key="1">
    <citation type="journal article" date="2019" name="Int. J. Syst. Evol. Microbiol.">
        <title>The Global Catalogue of Microorganisms (GCM) 10K type strain sequencing project: providing services to taxonomists for standard genome sequencing and annotation.</title>
        <authorList>
            <consortium name="The Broad Institute Genomics Platform"/>
            <consortium name="The Broad Institute Genome Sequencing Center for Infectious Disease"/>
            <person name="Wu L."/>
            <person name="Ma J."/>
        </authorList>
    </citation>
    <scope>NUCLEOTIDE SEQUENCE [LARGE SCALE GENOMIC DNA]</scope>
    <source>
        <strain evidence="9">JCM 16021</strain>
    </source>
</reference>
<dbReference type="InterPro" id="IPR001279">
    <property type="entry name" value="Metallo-B-lactamas"/>
</dbReference>
<dbReference type="NCBIfam" id="TIGR00360">
    <property type="entry name" value="ComEC_N-term"/>
    <property type="match status" value="1"/>
</dbReference>
<dbReference type="SUPFAM" id="SSF56281">
    <property type="entry name" value="Metallo-hydrolase/oxidoreductase"/>
    <property type="match status" value="1"/>
</dbReference>
<organism evidence="8 9">
    <name type="scientific">Nocardioides bigeumensis</name>
    <dbReference type="NCBI Taxonomy" id="433657"/>
    <lineage>
        <taxon>Bacteria</taxon>
        <taxon>Bacillati</taxon>
        <taxon>Actinomycetota</taxon>
        <taxon>Actinomycetes</taxon>
        <taxon>Propionibacteriales</taxon>
        <taxon>Nocardioidaceae</taxon>
        <taxon>Nocardioides</taxon>
    </lineage>
</organism>
<feature type="transmembrane region" description="Helical" evidence="6">
    <location>
        <begin position="66"/>
        <end position="88"/>
    </location>
</feature>
<proteinExistence type="predicted"/>
<keyword evidence="4 6" id="KW-1133">Transmembrane helix</keyword>